<dbReference type="AlphaFoldDB" id="A0A175S0G9"/>
<sequence length="203" mass="21173">MLRTLGPTFLRRPRGAEWAADVVRVLVALSLPVADIGWGAIDLAVAMLALLGAVVPRMLGLRPAFDIAVGVLSSVAAWSSTLDWYTTVLGWDKVVHVVLVGLLGVLLCIVASDLGVLQDVRTLSVAALVVVCGAAGLAIGSVWEMGEWVGHTYLDATIFVGYDDTIGDLAADFVGALAGGALLRWAASDRRTVQPGDRPTIGG</sequence>
<organism evidence="2 3">
    <name type="scientific">Curtobacterium luteum</name>
    <dbReference type="NCBI Taxonomy" id="33881"/>
    <lineage>
        <taxon>Bacteria</taxon>
        <taxon>Bacillati</taxon>
        <taxon>Actinomycetota</taxon>
        <taxon>Actinomycetes</taxon>
        <taxon>Micrococcales</taxon>
        <taxon>Microbacteriaceae</taxon>
        <taxon>Curtobacterium</taxon>
    </lineage>
</organism>
<keyword evidence="1" id="KW-0812">Transmembrane</keyword>
<feature type="transmembrane region" description="Helical" evidence="1">
    <location>
        <begin position="36"/>
        <end position="55"/>
    </location>
</feature>
<accession>A0A175S0G9</accession>
<dbReference type="InterPro" id="IPR014509">
    <property type="entry name" value="YjdF-like"/>
</dbReference>
<dbReference type="EMBL" id="LDQC01000014">
    <property type="protein sequence ID" value="KTR09717.1"/>
    <property type="molecule type" value="Genomic_DNA"/>
</dbReference>
<reference evidence="2 3" key="1">
    <citation type="journal article" date="2016" name="Front. Microbiol.">
        <title>Genomic Resource of Rice Seed Associated Bacteria.</title>
        <authorList>
            <person name="Midha S."/>
            <person name="Bansal K."/>
            <person name="Sharma S."/>
            <person name="Kumar N."/>
            <person name="Patil P.P."/>
            <person name="Chaudhry V."/>
            <person name="Patil P.B."/>
        </authorList>
    </citation>
    <scope>NUCLEOTIDE SEQUENCE [LARGE SCALE GENOMIC DNA]</scope>
    <source>
        <strain evidence="2 3">NS184</strain>
    </source>
</reference>
<protein>
    <recommendedName>
        <fullName evidence="4">DUF2238 domain-containing protein</fullName>
    </recommendedName>
</protein>
<dbReference type="Proteomes" id="UP000078252">
    <property type="component" value="Unassembled WGS sequence"/>
</dbReference>
<dbReference type="STRING" id="33881.NS184_02425"/>
<dbReference type="Pfam" id="PF09997">
    <property type="entry name" value="DUF2238"/>
    <property type="match status" value="1"/>
</dbReference>
<feature type="transmembrane region" description="Helical" evidence="1">
    <location>
        <begin position="123"/>
        <end position="143"/>
    </location>
</feature>
<evidence type="ECO:0000256" key="1">
    <source>
        <dbReference type="SAM" id="Phobius"/>
    </source>
</evidence>
<dbReference type="PATRIC" id="fig|33881.3.peg.438"/>
<gene>
    <name evidence="2" type="ORF">NS184_02425</name>
</gene>
<proteinExistence type="predicted"/>
<evidence type="ECO:0008006" key="4">
    <source>
        <dbReference type="Google" id="ProtNLM"/>
    </source>
</evidence>
<keyword evidence="1" id="KW-0472">Membrane</keyword>
<comment type="caution">
    <text evidence="2">The sequence shown here is derived from an EMBL/GenBank/DDBJ whole genome shotgun (WGS) entry which is preliminary data.</text>
</comment>
<feature type="transmembrane region" description="Helical" evidence="1">
    <location>
        <begin position="94"/>
        <end position="116"/>
    </location>
</feature>
<keyword evidence="1" id="KW-1133">Transmembrane helix</keyword>
<name>A0A175S0G9_9MICO</name>
<evidence type="ECO:0000313" key="3">
    <source>
        <dbReference type="Proteomes" id="UP000078252"/>
    </source>
</evidence>
<feature type="transmembrane region" description="Helical" evidence="1">
    <location>
        <begin position="64"/>
        <end position="82"/>
    </location>
</feature>
<evidence type="ECO:0000313" key="2">
    <source>
        <dbReference type="EMBL" id="KTR09717.1"/>
    </source>
</evidence>